<dbReference type="AlphaFoldDB" id="A0A7K3TF90"/>
<gene>
    <name evidence="2" type="ORF">GFD22_01960</name>
</gene>
<dbReference type="OrthoDB" id="3267562at2"/>
<name>A0A7K3TF90_9BIFI</name>
<keyword evidence="3" id="KW-1185">Reference proteome</keyword>
<dbReference type="Proteomes" id="UP000469763">
    <property type="component" value="Unassembled WGS sequence"/>
</dbReference>
<accession>A0A7K3TF90</accession>
<feature type="transmembrane region" description="Helical" evidence="1">
    <location>
        <begin position="154"/>
        <end position="178"/>
    </location>
</feature>
<evidence type="ECO:0000313" key="3">
    <source>
        <dbReference type="Proteomes" id="UP000469763"/>
    </source>
</evidence>
<keyword evidence="1" id="KW-0472">Membrane</keyword>
<comment type="caution">
    <text evidence="2">The sequence shown here is derived from an EMBL/GenBank/DDBJ whole genome shotgun (WGS) entry which is preliminary data.</text>
</comment>
<dbReference type="RefSeq" id="WP_152349829.1">
    <property type="nucleotide sequence ID" value="NZ_WBSN01000003.1"/>
</dbReference>
<evidence type="ECO:0000256" key="1">
    <source>
        <dbReference type="SAM" id="Phobius"/>
    </source>
</evidence>
<keyword evidence="1" id="KW-0812">Transmembrane</keyword>
<keyword evidence="1" id="KW-1133">Transmembrane helix</keyword>
<protein>
    <recommendedName>
        <fullName evidence="4">Pilus assembly protein</fullName>
    </recommendedName>
</protein>
<evidence type="ECO:0000313" key="2">
    <source>
        <dbReference type="EMBL" id="NEG77767.1"/>
    </source>
</evidence>
<sequence>MAASAALAGCAVRLWQWRDDRTPGDAGGDDAAEPSVSLILEMLAVAIRQGASIPRALDAVGGAWGGPCGSLMIHVADVLHRGSGWRSAWAVACADPRFGALMTVLEDTLEPAWRHGSSPLPRIEAAVEQRDRDERRIIEEAAARMGVRMLVPMGLCFLPSFIVIGVVPAIASFGAGLFG</sequence>
<dbReference type="EMBL" id="WHZY01000002">
    <property type="protein sequence ID" value="NEG77767.1"/>
    <property type="molecule type" value="Genomic_DNA"/>
</dbReference>
<reference evidence="2 3" key="1">
    <citation type="submission" date="2019-10" db="EMBL/GenBank/DDBJ databases">
        <title>Bifidobacterium from non-human primates.</title>
        <authorList>
            <person name="Modesto M."/>
        </authorList>
    </citation>
    <scope>NUCLEOTIDE SEQUENCE [LARGE SCALE GENOMIC DNA]</scope>
    <source>
        <strain evidence="2 3">TREC</strain>
    </source>
</reference>
<evidence type="ECO:0008006" key="4">
    <source>
        <dbReference type="Google" id="ProtNLM"/>
    </source>
</evidence>
<organism evidence="2 3">
    <name type="scientific">Bifidobacterium avesanii</name>
    <dbReference type="NCBI Taxonomy" id="1798157"/>
    <lineage>
        <taxon>Bacteria</taxon>
        <taxon>Bacillati</taxon>
        <taxon>Actinomycetota</taxon>
        <taxon>Actinomycetes</taxon>
        <taxon>Bifidobacteriales</taxon>
        <taxon>Bifidobacteriaceae</taxon>
        <taxon>Bifidobacterium</taxon>
    </lineage>
</organism>
<proteinExistence type="predicted"/>